<dbReference type="Gene3D" id="1.25.40.20">
    <property type="entry name" value="Ankyrin repeat-containing domain"/>
    <property type="match status" value="1"/>
</dbReference>
<evidence type="ECO:0000313" key="10">
    <source>
        <dbReference type="EMBL" id="GBG32729.1"/>
    </source>
</evidence>
<dbReference type="GO" id="GO:0005829">
    <property type="term" value="C:cytosol"/>
    <property type="evidence" value="ECO:0007669"/>
    <property type="project" value="TreeGrafter"/>
</dbReference>
<dbReference type="GO" id="GO:0071949">
    <property type="term" value="F:FAD binding"/>
    <property type="evidence" value="ECO:0007669"/>
    <property type="project" value="TreeGrafter"/>
</dbReference>
<gene>
    <name evidence="10" type="ORF">FCC1311_089542</name>
</gene>
<evidence type="ECO:0000256" key="8">
    <source>
        <dbReference type="SAM" id="MobiDB-lite"/>
    </source>
</evidence>
<dbReference type="SMART" id="SM00248">
    <property type="entry name" value="ANK"/>
    <property type="match status" value="2"/>
</dbReference>
<feature type="compositionally biased region" description="Low complexity" evidence="8">
    <location>
        <begin position="675"/>
        <end position="690"/>
    </location>
</feature>
<evidence type="ECO:0000256" key="2">
    <source>
        <dbReference type="ARBA" id="ARBA00004777"/>
    </source>
</evidence>
<keyword evidence="6" id="KW-0560">Oxidoreductase</keyword>
<dbReference type="Gene3D" id="3.20.20.220">
    <property type="match status" value="1"/>
</dbReference>
<evidence type="ECO:0000256" key="3">
    <source>
        <dbReference type="ARBA" id="ARBA00006743"/>
    </source>
</evidence>
<evidence type="ECO:0000259" key="9">
    <source>
        <dbReference type="Pfam" id="PF21895"/>
    </source>
</evidence>
<dbReference type="Pfam" id="PF02219">
    <property type="entry name" value="MTHFR"/>
    <property type="match status" value="1"/>
</dbReference>
<accession>A0A2R5GQZ1</accession>
<dbReference type="GO" id="GO:0009086">
    <property type="term" value="P:methionine biosynthetic process"/>
    <property type="evidence" value="ECO:0007669"/>
    <property type="project" value="TreeGrafter"/>
</dbReference>
<feature type="domain" description="MTHFR SAM-binding regulatory" evidence="9">
    <location>
        <begin position="307"/>
        <end position="588"/>
    </location>
</feature>
<dbReference type="InterPro" id="IPR002110">
    <property type="entry name" value="Ankyrin_rpt"/>
</dbReference>
<evidence type="ECO:0000256" key="4">
    <source>
        <dbReference type="ARBA" id="ARBA00022630"/>
    </source>
</evidence>
<dbReference type="GO" id="GO:0035999">
    <property type="term" value="P:tetrahydrofolate interconversion"/>
    <property type="evidence" value="ECO:0007669"/>
    <property type="project" value="UniProtKB-UniPathway"/>
</dbReference>
<keyword evidence="11" id="KW-1185">Reference proteome</keyword>
<comment type="pathway">
    <text evidence="2">One-carbon metabolism; tetrahydrofolate interconversion.</text>
</comment>
<dbReference type="SUPFAM" id="SSF51730">
    <property type="entry name" value="FAD-linked oxidoreductase"/>
    <property type="match status" value="1"/>
</dbReference>
<sequence>MTSGSRLIERMKARIADGEVFHSFEYFPPAKESGRKSLQVRVDRMADMSPLFVDVTARAGNLEDTLRLCSDIIRFCGVDVMMHVTSAGLARADLVDLLQRALEAGITNVLALGGDPAGKTLRPSGDFAHALDMVRAIREDFGDAFTIAVGCYPEGLGPLSSNESWTENRARHIGYLKEKVLAGADFAITQAVFDASLFVNFVRDCHQAGVSADFPILPGIMPIHNYKGLKSIVSDLNVSLPETFESALAPIQNDTGAVMSKGIELIGDLCAELLSSDVTAGLHFYTFNLEYAVRQLVEKRLALDAKQVLPWRQSANPRRLEEDVRPIFWANRPKSYLMRTEGWDQFPSGRWGSGQPGENFAMLPDSEPMFSRETFFQRQDIMRKAWGEAPQTEQEIFEVFAGFLEGRVPFLPWCEESLHLETSQIRDKLVALNRAGYLTINSQPRVNAAPSSSPDFGWGPGGGYVYQKAYIEFFTSPRHLRRLMDLLESPEFSGRSLVYHAVDHRGNTYSNDKQAKPCAVTWGVFPGKEVIQPTVVDPDTFLVWKDEAFGLWVRGWASIYEEDSSSYNLLYDMHDGYFLVNIVDNDFIDGDIFDLFDRLVAGREHGGHEETYHGYEYDQTSGNLTHYQLEDWASASQADVQGNESSTTHYYENNSFYPEQNRHYSEQDAQAFLRSSSSSSNNNNNNNNNNIDDDSASVATHEAYGYDAYSVASSYYDSQGGELGHGYDAVPSSSASAYGGDYYEHKMAENGYSGYESATVYAHTPSHMGYSSRTDMSSRSAPPPPYYNDQHGSSIHSSYYDQGYAEYYRREQERQRLLQAQQEEALQSSSEVPNIFSLTRHNRYDDVEALFDAGIAVDTRDALGNTVLCIACQNGLKRIAKLALRRGANINAQNYRGNSPLHFCYMYQYGDTLGAYLLSKGADPMLVNSDGRRSHELE</sequence>
<dbReference type="InterPro" id="IPR029041">
    <property type="entry name" value="FAD-linked_oxidoreductase-like"/>
</dbReference>
<reference evidence="10 11" key="1">
    <citation type="submission" date="2017-12" db="EMBL/GenBank/DDBJ databases">
        <title>Sequencing, de novo assembly and annotation of complete genome of a new Thraustochytrid species, strain FCC1311.</title>
        <authorList>
            <person name="Sedici K."/>
            <person name="Godart F."/>
            <person name="Aiese Cigliano R."/>
            <person name="Sanseverino W."/>
            <person name="Barakat M."/>
            <person name="Ortet P."/>
            <person name="Marechal E."/>
            <person name="Cagnac O."/>
            <person name="Amato A."/>
        </authorList>
    </citation>
    <scope>NUCLEOTIDE SEQUENCE [LARGE SCALE GENOMIC DNA]</scope>
</reference>
<evidence type="ECO:0000256" key="1">
    <source>
        <dbReference type="ARBA" id="ARBA00001974"/>
    </source>
</evidence>
<comment type="cofactor">
    <cofactor evidence="1">
        <name>FAD</name>
        <dbReference type="ChEBI" id="CHEBI:57692"/>
    </cofactor>
</comment>
<dbReference type="GO" id="GO:0004489">
    <property type="term" value="F:methylenetetrahydrofolate reductase [NAD(P)H] activity"/>
    <property type="evidence" value="ECO:0007669"/>
    <property type="project" value="InterPro"/>
</dbReference>
<dbReference type="EMBL" id="BEYU01000128">
    <property type="protein sequence ID" value="GBG32729.1"/>
    <property type="molecule type" value="Genomic_DNA"/>
</dbReference>
<dbReference type="CDD" id="cd00537">
    <property type="entry name" value="MTHFR"/>
    <property type="match status" value="1"/>
</dbReference>
<dbReference type="PROSITE" id="PS50088">
    <property type="entry name" value="ANK_REPEAT"/>
    <property type="match status" value="2"/>
</dbReference>
<dbReference type="OrthoDB" id="16284at2759"/>
<dbReference type="InParanoid" id="A0A2R5GQZ1"/>
<dbReference type="Proteomes" id="UP000241890">
    <property type="component" value="Unassembled WGS sequence"/>
</dbReference>
<keyword evidence="4" id="KW-0285">Flavoprotein</keyword>
<name>A0A2R5GQZ1_9STRA</name>
<feature type="region of interest" description="Disordered" evidence="8">
    <location>
        <begin position="671"/>
        <end position="695"/>
    </location>
</feature>
<organism evidence="10 11">
    <name type="scientific">Hondaea fermentalgiana</name>
    <dbReference type="NCBI Taxonomy" id="2315210"/>
    <lineage>
        <taxon>Eukaryota</taxon>
        <taxon>Sar</taxon>
        <taxon>Stramenopiles</taxon>
        <taxon>Bigyra</taxon>
        <taxon>Labyrinthulomycetes</taxon>
        <taxon>Thraustochytrida</taxon>
        <taxon>Thraustochytriidae</taxon>
        <taxon>Hondaea</taxon>
    </lineage>
</organism>
<feature type="region of interest" description="Disordered" evidence="8">
    <location>
        <begin position="770"/>
        <end position="793"/>
    </location>
</feature>
<dbReference type="AlphaFoldDB" id="A0A2R5GQZ1"/>
<evidence type="ECO:0000313" key="11">
    <source>
        <dbReference type="Proteomes" id="UP000241890"/>
    </source>
</evidence>
<dbReference type="UniPathway" id="UPA00193"/>
<proteinExistence type="inferred from homology"/>
<dbReference type="PANTHER" id="PTHR45754:SF3">
    <property type="entry name" value="METHYLENETETRAHYDROFOLATE REDUCTASE (NADPH)"/>
    <property type="match status" value="1"/>
</dbReference>
<dbReference type="InterPro" id="IPR036770">
    <property type="entry name" value="Ankyrin_rpt-contain_sf"/>
</dbReference>
<comment type="caution">
    <text evidence="10">The sequence shown here is derived from an EMBL/GenBank/DDBJ whole genome shotgun (WGS) entry which is preliminary data.</text>
</comment>
<evidence type="ECO:0000256" key="5">
    <source>
        <dbReference type="ARBA" id="ARBA00022827"/>
    </source>
</evidence>
<keyword evidence="5" id="KW-0274">FAD</keyword>
<dbReference type="SUPFAM" id="SSF48403">
    <property type="entry name" value="Ankyrin repeat"/>
    <property type="match status" value="1"/>
</dbReference>
<evidence type="ECO:0000256" key="6">
    <source>
        <dbReference type="ARBA" id="ARBA00023002"/>
    </source>
</evidence>
<feature type="repeat" description="ANK" evidence="7">
    <location>
        <begin position="896"/>
        <end position="929"/>
    </location>
</feature>
<feature type="compositionally biased region" description="Polar residues" evidence="8">
    <location>
        <begin position="770"/>
        <end position="780"/>
    </location>
</feature>
<comment type="similarity">
    <text evidence="3">Belongs to the methylenetetrahydrofolate reductase family.</text>
</comment>
<feature type="repeat" description="ANK" evidence="7">
    <location>
        <begin position="863"/>
        <end position="895"/>
    </location>
</feature>
<dbReference type="PANTHER" id="PTHR45754">
    <property type="entry name" value="METHYLENETETRAHYDROFOLATE REDUCTASE"/>
    <property type="match status" value="1"/>
</dbReference>
<dbReference type="InterPro" id="IPR003171">
    <property type="entry name" value="Mehydrof_redctse-like"/>
</dbReference>
<dbReference type="InterPro" id="IPR053806">
    <property type="entry name" value="MTHFR_C"/>
</dbReference>
<keyword evidence="7" id="KW-0040">ANK repeat</keyword>
<dbReference type="Pfam" id="PF12796">
    <property type="entry name" value="Ank_2"/>
    <property type="match status" value="1"/>
</dbReference>
<protein>
    <submittedName>
        <fullName evidence="10">Methylenetetrahydrofolate reductase 1</fullName>
    </submittedName>
</protein>
<dbReference type="Pfam" id="PF21895">
    <property type="entry name" value="MTHFR_C"/>
    <property type="match status" value="1"/>
</dbReference>
<evidence type="ECO:0000256" key="7">
    <source>
        <dbReference type="PROSITE-ProRule" id="PRU00023"/>
    </source>
</evidence>
<dbReference type="PROSITE" id="PS50297">
    <property type="entry name" value="ANK_REP_REGION"/>
    <property type="match status" value="1"/>
</dbReference>